<feature type="domain" description="AB hydrolase-1" evidence="1">
    <location>
        <begin position="31"/>
        <end position="217"/>
    </location>
</feature>
<dbReference type="Pfam" id="PF12697">
    <property type="entry name" value="Abhydrolase_6"/>
    <property type="match status" value="1"/>
</dbReference>
<accession>A0A838XWR4</accession>
<evidence type="ECO:0000313" key="2">
    <source>
        <dbReference type="EMBL" id="MBA4611353.1"/>
    </source>
</evidence>
<dbReference type="PANTHER" id="PTHR43433:SF4">
    <property type="entry name" value="NON-HEME CHLOROPEROXIDASE-RELATED"/>
    <property type="match status" value="1"/>
</dbReference>
<dbReference type="Gene3D" id="3.40.50.1820">
    <property type="entry name" value="alpha/beta hydrolase"/>
    <property type="match status" value="1"/>
</dbReference>
<dbReference type="EMBL" id="JACEON010000005">
    <property type="protein sequence ID" value="MBA4611353.1"/>
    <property type="molecule type" value="Genomic_DNA"/>
</dbReference>
<evidence type="ECO:0000259" key="1">
    <source>
        <dbReference type="Pfam" id="PF12697"/>
    </source>
</evidence>
<dbReference type="Proteomes" id="UP000559404">
    <property type="component" value="Unassembled WGS sequence"/>
</dbReference>
<evidence type="ECO:0000313" key="3">
    <source>
        <dbReference type="Proteomes" id="UP000559404"/>
    </source>
</evidence>
<dbReference type="InterPro" id="IPR000073">
    <property type="entry name" value="AB_hydrolase_1"/>
</dbReference>
<dbReference type="GO" id="GO:0016787">
    <property type="term" value="F:hydrolase activity"/>
    <property type="evidence" value="ECO:0007669"/>
    <property type="project" value="UniProtKB-KW"/>
</dbReference>
<sequence>MEPIVFVPGLLCTELLFARQIAAFSDKPILIADHRSDDSLAAIAERLLAAVPGRFALAGLSMGGYVAMEVMRQAPDRVSRLMLLDTSARPDTEAQTANRQRLMDHAAAGRFDRIVPALFPMLVHENRADDAHLRQVVEDMARQTGADAFLRQQRAIIARPDARPGLAAIACPTTIVVGEGDRLTPPALAAEMHQAIRGSRLVEIPDCGHLSTLETPEVATRLMRDWLAG</sequence>
<dbReference type="AlphaFoldDB" id="A0A838XWR4"/>
<proteinExistence type="predicted"/>
<comment type="caution">
    <text evidence="2">The sequence shown here is derived from an EMBL/GenBank/DDBJ whole genome shotgun (WGS) entry which is preliminary data.</text>
</comment>
<name>A0A838XWR4_9HYPH</name>
<gene>
    <name evidence="2" type="ORF">H1W37_06810</name>
</gene>
<dbReference type="InterPro" id="IPR029058">
    <property type="entry name" value="AB_hydrolase_fold"/>
</dbReference>
<organism evidence="2 3">
    <name type="scientific">Stappia taiwanensis</name>
    <dbReference type="NCBI Taxonomy" id="992267"/>
    <lineage>
        <taxon>Bacteria</taxon>
        <taxon>Pseudomonadati</taxon>
        <taxon>Pseudomonadota</taxon>
        <taxon>Alphaproteobacteria</taxon>
        <taxon>Hyphomicrobiales</taxon>
        <taxon>Stappiaceae</taxon>
        <taxon>Stappia</taxon>
    </lineage>
</organism>
<reference evidence="2 3" key="1">
    <citation type="submission" date="2020-07" db="EMBL/GenBank/DDBJ databases">
        <authorList>
            <person name="Li M."/>
        </authorList>
    </citation>
    <scope>NUCLEOTIDE SEQUENCE [LARGE SCALE GENOMIC DNA]</scope>
    <source>
        <strain evidence="2 3">DSM 23284</strain>
    </source>
</reference>
<dbReference type="RefSeq" id="WP_181759560.1">
    <property type="nucleotide sequence ID" value="NZ_BMCR01000006.1"/>
</dbReference>
<keyword evidence="3" id="KW-1185">Reference proteome</keyword>
<dbReference type="PRINTS" id="PR00111">
    <property type="entry name" value="ABHYDROLASE"/>
</dbReference>
<dbReference type="InterPro" id="IPR050471">
    <property type="entry name" value="AB_hydrolase"/>
</dbReference>
<dbReference type="PANTHER" id="PTHR43433">
    <property type="entry name" value="HYDROLASE, ALPHA/BETA FOLD FAMILY PROTEIN"/>
    <property type="match status" value="1"/>
</dbReference>
<dbReference type="SUPFAM" id="SSF53474">
    <property type="entry name" value="alpha/beta-Hydrolases"/>
    <property type="match status" value="1"/>
</dbReference>
<protein>
    <submittedName>
        <fullName evidence="2">Alpha/beta hydrolase</fullName>
    </submittedName>
</protein>
<reference evidence="2 3" key="2">
    <citation type="submission" date="2020-08" db="EMBL/GenBank/DDBJ databases">
        <title>Stappia taiwanensis sp. nov., isolated from a coastal thermal spring.</title>
        <authorList>
            <person name="Kampfer P."/>
        </authorList>
    </citation>
    <scope>NUCLEOTIDE SEQUENCE [LARGE SCALE GENOMIC DNA]</scope>
    <source>
        <strain evidence="2 3">DSM 23284</strain>
    </source>
</reference>
<keyword evidence="2" id="KW-0378">Hydrolase</keyword>